<protein>
    <submittedName>
        <fullName evidence="2">Nuclear receptor domain-containing protein</fullName>
    </submittedName>
</protein>
<sequence length="162" mass="18271">MDPLSKYSKKICGNKRLIENLKYEIKCHENEGKLIWTKKLLTPPFNCSICSQVCSYHYYGDRCQGCRFNKCLLMGMDASLICVQNTEDLDKFIENLKEYQLEVIAQYYEQIAPNNDNQLDYDCLAGAPFEATWCAALGRESTHCPQGANSNPLAGGFGMLSG</sequence>
<proteinExistence type="predicted"/>
<accession>A0A915ND99</accession>
<organism evidence="1 2">
    <name type="scientific">Meloidogyne floridensis</name>
    <dbReference type="NCBI Taxonomy" id="298350"/>
    <lineage>
        <taxon>Eukaryota</taxon>
        <taxon>Metazoa</taxon>
        <taxon>Ecdysozoa</taxon>
        <taxon>Nematoda</taxon>
        <taxon>Chromadorea</taxon>
        <taxon>Rhabditida</taxon>
        <taxon>Tylenchina</taxon>
        <taxon>Tylenchomorpha</taxon>
        <taxon>Tylenchoidea</taxon>
        <taxon>Meloidogynidae</taxon>
        <taxon>Meloidogyninae</taxon>
        <taxon>Meloidogyne</taxon>
    </lineage>
</organism>
<dbReference type="Proteomes" id="UP000887560">
    <property type="component" value="Unplaced"/>
</dbReference>
<dbReference type="AlphaFoldDB" id="A0A915ND99"/>
<keyword evidence="1" id="KW-1185">Reference proteome</keyword>
<evidence type="ECO:0000313" key="1">
    <source>
        <dbReference type="Proteomes" id="UP000887560"/>
    </source>
</evidence>
<name>A0A915ND99_9BILA</name>
<dbReference type="WBParaSite" id="scf7180000417330.g1154">
    <property type="protein sequence ID" value="scf7180000417330.g1154"/>
    <property type="gene ID" value="scf7180000417330.g1154"/>
</dbReference>
<reference evidence="2" key="1">
    <citation type="submission" date="2022-11" db="UniProtKB">
        <authorList>
            <consortium name="WormBaseParasite"/>
        </authorList>
    </citation>
    <scope>IDENTIFICATION</scope>
</reference>
<evidence type="ECO:0000313" key="2">
    <source>
        <dbReference type="WBParaSite" id="scf7180000417330.g1154"/>
    </source>
</evidence>